<evidence type="ECO:0000256" key="4">
    <source>
        <dbReference type="ARBA" id="ARBA00023136"/>
    </source>
</evidence>
<feature type="transmembrane region" description="Helical" evidence="6">
    <location>
        <begin position="81"/>
        <end position="104"/>
    </location>
</feature>
<comment type="similarity">
    <text evidence="5">Belongs to the SAT4 family.</text>
</comment>
<dbReference type="InterPro" id="IPR052337">
    <property type="entry name" value="SAT4-like"/>
</dbReference>
<reference evidence="8" key="1">
    <citation type="submission" date="2020-03" db="EMBL/GenBank/DDBJ databases">
        <title>Site-based positive gene gene selection in Geosmithia morbida across the United States reveals a broad range of putative effectors and factors for local host and environmental adapation.</title>
        <authorList>
            <person name="Onufrak A."/>
            <person name="Murdoch R.W."/>
            <person name="Gazis R."/>
            <person name="Huff M."/>
            <person name="Staton M."/>
            <person name="Klingeman W."/>
            <person name="Hadziabdic D."/>
        </authorList>
    </citation>
    <scope>NUCLEOTIDE SEQUENCE</scope>
    <source>
        <strain evidence="8">1262</strain>
    </source>
</reference>
<feature type="transmembrane region" description="Helical" evidence="6">
    <location>
        <begin position="161"/>
        <end position="183"/>
    </location>
</feature>
<evidence type="ECO:0000259" key="7">
    <source>
        <dbReference type="Pfam" id="PF20684"/>
    </source>
</evidence>
<comment type="subcellular location">
    <subcellularLocation>
        <location evidence="1">Membrane</location>
        <topology evidence="1">Multi-pass membrane protein</topology>
    </subcellularLocation>
</comment>
<keyword evidence="4 6" id="KW-0472">Membrane</keyword>
<dbReference type="AlphaFoldDB" id="A0A9P4YRX1"/>
<evidence type="ECO:0000256" key="5">
    <source>
        <dbReference type="ARBA" id="ARBA00038359"/>
    </source>
</evidence>
<evidence type="ECO:0000313" key="9">
    <source>
        <dbReference type="Proteomes" id="UP000749293"/>
    </source>
</evidence>
<gene>
    <name evidence="8" type="ORF">GMORB2_3036</name>
</gene>
<dbReference type="GeneID" id="55969264"/>
<dbReference type="InterPro" id="IPR049326">
    <property type="entry name" value="Rhodopsin_dom_fungi"/>
</dbReference>
<dbReference type="PANTHER" id="PTHR33048">
    <property type="entry name" value="PTH11-LIKE INTEGRAL MEMBRANE PROTEIN (AFU_ORTHOLOGUE AFUA_5G11245)"/>
    <property type="match status" value="1"/>
</dbReference>
<dbReference type="OrthoDB" id="5378633at2759"/>
<keyword evidence="2 6" id="KW-0812">Transmembrane</keyword>
<evidence type="ECO:0000256" key="1">
    <source>
        <dbReference type="ARBA" id="ARBA00004141"/>
    </source>
</evidence>
<evidence type="ECO:0000313" key="8">
    <source>
        <dbReference type="EMBL" id="KAF4120598.1"/>
    </source>
</evidence>
<proteinExistence type="inferred from homology"/>
<dbReference type="PANTHER" id="PTHR33048:SF108">
    <property type="entry name" value="INTEGRAL MEMBRANE PROTEIN"/>
    <property type="match status" value="1"/>
</dbReference>
<protein>
    <submittedName>
        <fullName evidence="8">Integral membrane protein</fullName>
    </submittedName>
</protein>
<evidence type="ECO:0000256" key="2">
    <source>
        <dbReference type="ARBA" id="ARBA00022692"/>
    </source>
</evidence>
<feature type="transmembrane region" description="Helical" evidence="6">
    <location>
        <begin position="50"/>
        <end position="69"/>
    </location>
</feature>
<dbReference type="GO" id="GO:0016020">
    <property type="term" value="C:membrane"/>
    <property type="evidence" value="ECO:0007669"/>
    <property type="project" value="UniProtKB-SubCell"/>
</dbReference>
<evidence type="ECO:0000256" key="6">
    <source>
        <dbReference type="SAM" id="Phobius"/>
    </source>
</evidence>
<organism evidence="8 9">
    <name type="scientific">Geosmithia morbida</name>
    <dbReference type="NCBI Taxonomy" id="1094350"/>
    <lineage>
        <taxon>Eukaryota</taxon>
        <taxon>Fungi</taxon>
        <taxon>Dikarya</taxon>
        <taxon>Ascomycota</taxon>
        <taxon>Pezizomycotina</taxon>
        <taxon>Sordariomycetes</taxon>
        <taxon>Hypocreomycetidae</taxon>
        <taxon>Hypocreales</taxon>
        <taxon>Bionectriaceae</taxon>
        <taxon>Geosmithia</taxon>
    </lineage>
</organism>
<dbReference type="Proteomes" id="UP000749293">
    <property type="component" value="Unassembled WGS sequence"/>
</dbReference>
<dbReference type="RefSeq" id="XP_035319250.1">
    <property type="nucleotide sequence ID" value="XM_035465012.1"/>
</dbReference>
<feature type="domain" description="Rhodopsin" evidence="7">
    <location>
        <begin position="43"/>
        <end position="236"/>
    </location>
</feature>
<comment type="caution">
    <text evidence="8">The sequence shown here is derived from an EMBL/GenBank/DDBJ whole genome shotgun (WGS) entry which is preliminary data.</text>
</comment>
<feature type="transmembrane region" description="Helical" evidence="6">
    <location>
        <begin position="124"/>
        <end position="149"/>
    </location>
</feature>
<feature type="transmembrane region" description="Helical" evidence="6">
    <location>
        <begin position="25"/>
        <end position="44"/>
    </location>
</feature>
<keyword evidence="3 6" id="KW-1133">Transmembrane helix</keyword>
<dbReference type="EMBL" id="JAANYQ010000016">
    <property type="protein sequence ID" value="KAF4120598.1"/>
    <property type="molecule type" value="Genomic_DNA"/>
</dbReference>
<dbReference type="Pfam" id="PF20684">
    <property type="entry name" value="Fung_rhodopsin"/>
    <property type="match status" value="1"/>
</dbReference>
<accession>A0A9P4YRX1</accession>
<name>A0A9P4YRX1_9HYPO</name>
<keyword evidence="9" id="KW-1185">Reference proteome</keyword>
<evidence type="ECO:0000256" key="3">
    <source>
        <dbReference type="ARBA" id="ARBA00022989"/>
    </source>
</evidence>
<sequence>MSSSYPGAAPPPAGVTPDLENPTDVLRTIIFVTQALTLVFVTFFSSYAATIFYAPMAMTVKLSLLLIIIRVFGSVHKKTLIGIYVLVGIIVAYYTTGLFIKIFICWPISAYWKGETQKCLDQSAVITADAIISVVSDLAILFLPTPLTWSLQMPLKRRMRIIGMLAGGGVATGFSIYRLILIVDDGKSVNQSIVFAKVILSGPIQSSSAADELQRNAEAGIGLICACLPAANAMLTKIRDPTYFLGNSRSRHDTTGNRGEIVMTRSFHINTSDRDTKDPGNDIYDLGQEEAVLTSSAQQWVMLPKSI</sequence>